<protein>
    <submittedName>
        <fullName evidence="1">Uncharacterized protein</fullName>
    </submittedName>
</protein>
<reference evidence="1" key="1">
    <citation type="journal article" date="2022" name="Plant J.">
        <title>Strategies of tolerance reflected in two North American maple genomes.</title>
        <authorList>
            <person name="McEvoy S.L."/>
            <person name="Sezen U.U."/>
            <person name="Trouern-Trend A."/>
            <person name="McMahon S.M."/>
            <person name="Schaberg P.G."/>
            <person name="Yang J."/>
            <person name="Wegrzyn J.L."/>
            <person name="Swenson N.G."/>
        </authorList>
    </citation>
    <scope>NUCLEOTIDE SEQUENCE</scope>
    <source>
        <strain evidence="1">91603</strain>
    </source>
</reference>
<evidence type="ECO:0000313" key="2">
    <source>
        <dbReference type="Proteomes" id="UP001064489"/>
    </source>
</evidence>
<proteinExistence type="predicted"/>
<accession>A0AAD5JEY7</accession>
<dbReference type="AlphaFoldDB" id="A0AAD5JEY7"/>
<evidence type="ECO:0000313" key="1">
    <source>
        <dbReference type="EMBL" id="KAI9196983.1"/>
    </source>
</evidence>
<comment type="caution">
    <text evidence="1">The sequence shown here is derived from an EMBL/GenBank/DDBJ whole genome shotgun (WGS) entry which is preliminary data.</text>
</comment>
<sequence length="115" mass="12816">MAMKEEMRASEKGLNLNISKIYDDIRAMSAGVPLGPICGDHIDGGICSAGSHRATYGFEEDHIHTSDIPNFTPPVANRVEESDNDQLNENRVRRPSVVVRNPYTVPRQVKVMFYA</sequence>
<dbReference type="EMBL" id="JAJSOW010000003">
    <property type="protein sequence ID" value="KAI9196983.1"/>
    <property type="molecule type" value="Genomic_DNA"/>
</dbReference>
<reference evidence="1" key="2">
    <citation type="submission" date="2023-02" db="EMBL/GenBank/DDBJ databases">
        <authorList>
            <person name="Swenson N.G."/>
            <person name="Wegrzyn J.L."/>
            <person name="Mcevoy S.L."/>
        </authorList>
    </citation>
    <scope>NUCLEOTIDE SEQUENCE</scope>
    <source>
        <strain evidence="1">91603</strain>
        <tissue evidence="1">Leaf</tissue>
    </source>
</reference>
<gene>
    <name evidence="1" type="ORF">LWI28_028763</name>
</gene>
<organism evidence="1 2">
    <name type="scientific">Acer negundo</name>
    <name type="common">Box elder</name>
    <dbReference type="NCBI Taxonomy" id="4023"/>
    <lineage>
        <taxon>Eukaryota</taxon>
        <taxon>Viridiplantae</taxon>
        <taxon>Streptophyta</taxon>
        <taxon>Embryophyta</taxon>
        <taxon>Tracheophyta</taxon>
        <taxon>Spermatophyta</taxon>
        <taxon>Magnoliopsida</taxon>
        <taxon>eudicotyledons</taxon>
        <taxon>Gunneridae</taxon>
        <taxon>Pentapetalae</taxon>
        <taxon>rosids</taxon>
        <taxon>malvids</taxon>
        <taxon>Sapindales</taxon>
        <taxon>Sapindaceae</taxon>
        <taxon>Hippocastanoideae</taxon>
        <taxon>Acereae</taxon>
        <taxon>Acer</taxon>
    </lineage>
</organism>
<name>A0AAD5JEY7_ACENE</name>
<dbReference type="Proteomes" id="UP001064489">
    <property type="component" value="Chromosome 1"/>
</dbReference>
<keyword evidence="2" id="KW-1185">Reference proteome</keyword>